<accession>A0A9W9CE63</accession>
<dbReference type="CDD" id="cd09917">
    <property type="entry name" value="F-box_SF"/>
    <property type="match status" value="1"/>
</dbReference>
<feature type="domain" description="F-box" evidence="1">
    <location>
        <begin position="5"/>
        <end position="51"/>
    </location>
</feature>
<protein>
    <recommendedName>
        <fullName evidence="1">F-box domain-containing protein</fullName>
    </recommendedName>
</protein>
<proteinExistence type="predicted"/>
<name>A0A9W9CE63_9PLEO</name>
<keyword evidence="3" id="KW-1185">Reference proteome</keyword>
<dbReference type="RefSeq" id="XP_056074167.1">
    <property type="nucleotide sequence ID" value="XM_056210694.1"/>
</dbReference>
<dbReference type="AlphaFoldDB" id="A0A9W9CE63"/>
<organism evidence="2 3">
    <name type="scientific">Didymosphaeria variabile</name>
    <dbReference type="NCBI Taxonomy" id="1932322"/>
    <lineage>
        <taxon>Eukaryota</taxon>
        <taxon>Fungi</taxon>
        <taxon>Dikarya</taxon>
        <taxon>Ascomycota</taxon>
        <taxon>Pezizomycotina</taxon>
        <taxon>Dothideomycetes</taxon>
        <taxon>Pleosporomycetidae</taxon>
        <taxon>Pleosporales</taxon>
        <taxon>Massarineae</taxon>
        <taxon>Didymosphaeriaceae</taxon>
        <taxon>Didymosphaeria</taxon>
    </lineage>
</organism>
<dbReference type="InterPro" id="IPR036047">
    <property type="entry name" value="F-box-like_dom_sf"/>
</dbReference>
<dbReference type="OrthoDB" id="5138542at2759"/>
<dbReference type="SUPFAM" id="SSF52047">
    <property type="entry name" value="RNI-like"/>
    <property type="match status" value="1"/>
</dbReference>
<dbReference type="EMBL" id="JAPEUX010000002">
    <property type="protein sequence ID" value="KAJ4357308.1"/>
    <property type="molecule type" value="Genomic_DNA"/>
</dbReference>
<sequence length="432" mass="48885">MSGPPSTFTRLPAEVIVQIAQSLNDHNSLVRLGRANRRLNNLLTPLIYSKFSTSFGKETLFLRTLTSEPQLAGHVKHLRWIDESDNWDEDKEEYETESRQKIASKLSSLPSLFHKQLAIAVEHAVGGTLHVSFLAAAMSLTPSLETLDATLTTSNSSRIRWNEAVWIGAPHQFAHLHTIKIKLRRSSGMDLNPLFLLPAVRTLDMTNVDRLKSDPQKTIWLPLPEKSSNVETLLFRESNIDTDIIVPAIKACKRLQTFLFQHHSKWSPLRKIDMAQLSSALLVHRDSLRDVGVMDRLKEENESAIVDDLFHLPLLENLLLPLCNSHVKGRTALRLPPKTRWFAQTVKGDRKAFEGFLALCSRSVTQMKVENPLLQSVTLWIAEKEFATSLVTYMARQACKKEGVQLELRVLDKKSDVSTAVVDWERGVPEHT</sequence>
<dbReference type="Proteomes" id="UP001140513">
    <property type="component" value="Unassembled WGS sequence"/>
</dbReference>
<dbReference type="PROSITE" id="PS50181">
    <property type="entry name" value="FBOX"/>
    <property type="match status" value="1"/>
</dbReference>
<dbReference type="GeneID" id="80905413"/>
<gene>
    <name evidence="2" type="ORF">N0V89_001883</name>
</gene>
<reference evidence="2" key="1">
    <citation type="submission" date="2022-10" db="EMBL/GenBank/DDBJ databases">
        <title>Tapping the CABI collections for fungal endophytes: first genome assemblies for Collariella, Neodidymelliopsis, Ascochyta clinopodiicola, Didymella pomorum, Didymosphaeria variabile, Neocosmospora piperis and Neocucurbitaria cava.</title>
        <authorList>
            <person name="Hill R."/>
        </authorList>
    </citation>
    <scope>NUCLEOTIDE SEQUENCE</scope>
    <source>
        <strain evidence="2">IMI 356815</strain>
    </source>
</reference>
<dbReference type="InterPro" id="IPR001810">
    <property type="entry name" value="F-box_dom"/>
</dbReference>
<dbReference type="SUPFAM" id="SSF81383">
    <property type="entry name" value="F-box domain"/>
    <property type="match status" value="1"/>
</dbReference>
<comment type="caution">
    <text evidence="2">The sequence shown here is derived from an EMBL/GenBank/DDBJ whole genome shotgun (WGS) entry which is preliminary data.</text>
</comment>
<evidence type="ECO:0000259" key="1">
    <source>
        <dbReference type="PROSITE" id="PS50181"/>
    </source>
</evidence>
<evidence type="ECO:0000313" key="2">
    <source>
        <dbReference type="EMBL" id="KAJ4357308.1"/>
    </source>
</evidence>
<evidence type="ECO:0000313" key="3">
    <source>
        <dbReference type="Proteomes" id="UP001140513"/>
    </source>
</evidence>